<organism evidence="1 3">
    <name type="scientific">Cymbomonas tetramitiformis</name>
    <dbReference type="NCBI Taxonomy" id="36881"/>
    <lineage>
        <taxon>Eukaryota</taxon>
        <taxon>Viridiplantae</taxon>
        <taxon>Chlorophyta</taxon>
        <taxon>Pyramimonadophyceae</taxon>
        <taxon>Pyramimonadales</taxon>
        <taxon>Pyramimonadaceae</taxon>
        <taxon>Cymbomonas</taxon>
    </lineage>
</organism>
<protein>
    <submittedName>
        <fullName evidence="1">Uncharacterized protein</fullName>
    </submittedName>
</protein>
<dbReference type="AlphaFoldDB" id="A0AAE0GJ39"/>
<sequence length="103" mass="11877">MFYPGVVKSFNDDGTALVVYDDGDEETLNLSEEKFNILLCEGENEQNKERGGDYKENKRVGDTQNFFVRSLCGRWKNELGQSEYTDLAILMQRRSLLDSCYSE</sequence>
<evidence type="ECO:0000313" key="2">
    <source>
        <dbReference type="EMBL" id="KAK3278974.1"/>
    </source>
</evidence>
<dbReference type="EMBL" id="LGRX02005212">
    <property type="protein sequence ID" value="KAK3278940.1"/>
    <property type="molecule type" value="Genomic_DNA"/>
</dbReference>
<gene>
    <name evidence="2" type="ORF">CYMTET_13120</name>
    <name evidence="1" type="ORF">CYMTET_13148</name>
</gene>
<name>A0AAE0GJ39_9CHLO</name>
<proteinExistence type="predicted"/>
<dbReference type="Proteomes" id="UP001190700">
    <property type="component" value="Unassembled WGS sequence"/>
</dbReference>
<dbReference type="Gene3D" id="2.30.30.140">
    <property type="match status" value="1"/>
</dbReference>
<evidence type="ECO:0000313" key="3">
    <source>
        <dbReference type="Proteomes" id="UP001190700"/>
    </source>
</evidence>
<keyword evidence="3" id="KW-1185">Reference proteome</keyword>
<reference evidence="1 3" key="1">
    <citation type="journal article" date="2015" name="Genome Biol. Evol.">
        <title>Comparative Genomics of a Bacterivorous Green Alga Reveals Evolutionary Causalities and Consequences of Phago-Mixotrophic Mode of Nutrition.</title>
        <authorList>
            <person name="Burns J.A."/>
            <person name="Paasch A."/>
            <person name="Narechania A."/>
            <person name="Kim E."/>
        </authorList>
    </citation>
    <scope>NUCLEOTIDE SEQUENCE [LARGE SCALE GENOMIC DNA]</scope>
    <source>
        <strain evidence="1">PLY_AMNH</strain>
    </source>
</reference>
<comment type="caution">
    <text evidence="1">The sequence shown here is derived from an EMBL/GenBank/DDBJ whole genome shotgun (WGS) entry which is preliminary data.</text>
</comment>
<dbReference type="EMBL" id="LGRX02005200">
    <property type="protein sequence ID" value="KAK3278974.1"/>
    <property type="molecule type" value="Genomic_DNA"/>
</dbReference>
<reference evidence="1" key="2">
    <citation type="submission" date="2023-06" db="EMBL/GenBank/DDBJ databases">
        <title>Long-read-based genome assembly of the green algal bacterivore Cymbomonas tetramitiformis.</title>
        <authorList>
            <person name="Gyaltshen Y."/>
            <person name="Rozenberg A."/>
            <person name="Paasch A."/>
            <person name="Burns J.A."/>
            <person name="Warring S."/>
            <person name="Larson R."/>
            <person name="Maurer-Alcala X."/>
            <person name="Dacks J."/>
            <person name="Kim E."/>
        </authorList>
    </citation>
    <scope>NUCLEOTIDE SEQUENCE</scope>
    <source>
        <strain evidence="1">PLY_AMNH</strain>
    </source>
</reference>
<accession>A0AAE0GJ39</accession>
<evidence type="ECO:0000313" key="1">
    <source>
        <dbReference type="EMBL" id="KAK3278940.1"/>
    </source>
</evidence>